<dbReference type="AlphaFoldDB" id="A0A6A5KU98"/>
<dbReference type="SUPFAM" id="SSF50974">
    <property type="entry name" value="Nitrous oxide reductase, N-terminal domain"/>
    <property type="match status" value="1"/>
</dbReference>
<dbReference type="Proteomes" id="UP000800040">
    <property type="component" value="Unassembled WGS sequence"/>
</dbReference>
<evidence type="ECO:0000313" key="4">
    <source>
        <dbReference type="Proteomes" id="UP000800040"/>
    </source>
</evidence>
<evidence type="ECO:0000256" key="1">
    <source>
        <dbReference type="ARBA" id="ARBA00005564"/>
    </source>
</evidence>
<dbReference type="InterPro" id="IPR050282">
    <property type="entry name" value="Cycloisomerase_2"/>
</dbReference>
<dbReference type="Pfam" id="PF10282">
    <property type="entry name" value="Lactonase"/>
    <property type="match status" value="1"/>
</dbReference>
<evidence type="ECO:0000313" key="3">
    <source>
        <dbReference type="EMBL" id="KAF1838486.1"/>
    </source>
</evidence>
<evidence type="ECO:0000256" key="2">
    <source>
        <dbReference type="SAM" id="SignalP"/>
    </source>
</evidence>
<proteinExistence type="inferred from homology"/>
<feature type="signal peptide" evidence="2">
    <location>
        <begin position="1"/>
        <end position="18"/>
    </location>
</feature>
<dbReference type="Gene3D" id="2.130.10.10">
    <property type="entry name" value="YVTN repeat-like/Quinoprotein amine dehydrogenase"/>
    <property type="match status" value="1"/>
</dbReference>
<dbReference type="PANTHER" id="PTHR30344">
    <property type="entry name" value="6-PHOSPHOGLUCONOLACTONASE-RELATED"/>
    <property type="match status" value="1"/>
</dbReference>
<dbReference type="GO" id="GO:0017057">
    <property type="term" value="F:6-phosphogluconolactonase activity"/>
    <property type="evidence" value="ECO:0007669"/>
    <property type="project" value="TreeGrafter"/>
</dbReference>
<sequence length="385" mass="41127">MRSLPLLVTLGTFGLTTAKQLLVASYGNGTSAGAIQTLELLSGSDEGSNPKLKVVHENHDCRLSPTWLDVSLDGDSVTCLDESAPIANITTLSIEPNGSLKKISAISVLGGPVSMTTYNNRSAMALAHYGPLPAISLFTIKADNSFGSLPNLTFQAPEQIHQAVTDPTGQYMVFPSLGADLVHVFCIDPASGLLAKHVPLQCKKGYGPRHAVFWSSGELQKIYLFVVHENSNKIVGYEVGYLEHGGLTFSEVVEVSTYGDHPAPPMTFASELAISPDGKFLIAANRNGSVFEIDHPDPRNSTNLSSDSLVTFRLLPNGNLLFVQLAKSGGIYPRHFSMNKDGSLIAVANQKTKNVNVYSRNLETGAITDDKAIASAEKLGPGDLM</sequence>
<dbReference type="OrthoDB" id="9972196at2759"/>
<dbReference type="InterPro" id="IPR015943">
    <property type="entry name" value="WD40/YVTN_repeat-like_dom_sf"/>
</dbReference>
<dbReference type="InterPro" id="IPR011045">
    <property type="entry name" value="N2O_reductase_N"/>
</dbReference>
<organism evidence="3 4">
    <name type="scientific">Decorospora gaudefroyi</name>
    <dbReference type="NCBI Taxonomy" id="184978"/>
    <lineage>
        <taxon>Eukaryota</taxon>
        <taxon>Fungi</taxon>
        <taxon>Dikarya</taxon>
        <taxon>Ascomycota</taxon>
        <taxon>Pezizomycotina</taxon>
        <taxon>Dothideomycetes</taxon>
        <taxon>Pleosporomycetidae</taxon>
        <taxon>Pleosporales</taxon>
        <taxon>Pleosporineae</taxon>
        <taxon>Pleosporaceae</taxon>
        <taxon>Decorospora</taxon>
    </lineage>
</organism>
<reference evidence="3" key="1">
    <citation type="submission" date="2020-01" db="EMBL/GenBank/DDBJ databases">
        <authorList>
            <consortium name="DOE Joint Genome Institute"/>
            <person name="Haridas S."/>
            <person name="Albert R."/>
            <person name="Binder M."/>
            <person name="Bloem J."/>
            <person name="Labutti K."/>
            <person name="Salamov A."/>
            <person name="Andreopoulos B."/>
            <person name="Baker S.E."/>
            <person name="Barry K."/>
            <person name="Bills G."/>
            <person name="Bluhm B.H."/>
            <person name="Cannon C."/>
            <person name="Castanera R."/>
            <person name="Culley D.E."/>
            <person name="Daum C."/>
            <person name="Ezra D."/>
            <person name="Gonzalez J.B."/>
            <person name="Henrissat B."/>
            <person name="Kuo A."/>
            <person name="Liang C."/>
            <person name="Lipzen A."/>
            <person name="Lutzoni F."/>
            <person name="Magnuson J."/>
            <person name="Mondo S."/>
            <person name="Nolan M."/>
            <person name="Ohm R."/>
            <person name="Pangilinan J."/>
            <person name="Park H.-J."/>
            <person name="Ramirez L."/>
            <person name="Alfaro M."/>
            <person name="Sun H."/>
            <person name="Tritt A."/>
            <person name="Yoshinaga Y."/>
            <person name="Zwiers L.-H."/>
            <person name="Turgeon B.G."/>
            <person name="Goodwin S.B."/>
            <person name="Spatafora J.W."/>
            <person name="Crous P.W."/>
            <person name="Grigoriev I.V."/>
        </authorList>
    </citation>
    <scope>NUCLEOTIDE SEQUENCE</scope>
    <source>
        <strain evidence="3">P77</strain>
    </source>
</reference>
<accession>A0A6A5KU98</accession>
<dbReference type="PANTHER" id="PTHR30344:SF1">
    <property type="entry name" value="6-PHOSPHOGLUCONOLACTONASE"/>
    <property type="match status" value="1"/>
</dbReference>
<comment type="similarity">
    <text evidence="1">Belongs to the cycloisomerase 2 family.</text>
</comment>
<protein>
    <submittedName>
        <fullName evidence="3">3-carboxymuconate cyclase</fullName>
    </submittedName>
</protein>
<dbReference type="EMBL" id="ML975251">
    <property type="protein sequence ID" value="KAF1838486.1"/>
    <property type="molecule type" value="Genomic_DNA"/>
</dbReference>
<gene>
    <name evidence="3" type="ORF">BDW02DRAFT_623911</name>
</gene>
<dbReference type="InterPro" id="IPR019405">
    <property type="entry name" value="Lactonase_7-beta_prop"/>
</dbReference>
<feature type="chain" id="PRO_5025469451" evidence="2">
    <location>
        <begin position="19"/>
        <end position="385"/>
    </location>
</feature>
<keyword evidence="2" id="KW-0732">Signal</keyword>
<name>A0A6A5KU98_9PLEO</name>
<keyword evidence="4" id="KW-1185">Reference proteome</keyword>